<proteinExistence type="predicted"/>
<evidence type="ECO:0000313" key="1">
    <source>
        <dbReference type="EMBL" id="MFC6769330.1"/>
    </source>
</evidence>
<sequence>GDVSAFVADFNEHVADLEADLVSDRVAAADGTGFELGTVERIADAHGWNVGVAEANGRLTVSFRGVEPADVEGE</sequence>
<evidence type="ECO:0000313" key="2">
    <source>
        <dbReference type="Proteomes" id="UP001596383"/>
    </source>
</evidence>
<reference evidence="1 2" key="1">
    <citation type="journal article" date="2019" name="Int. J. Syst. Evol. Microbiol.">
        <title>The Global Catalogue of Microorganisms (GCM) 10K type strain sequencing project: providing services to taxonomists for standard genome sequencing and annotation.</title>
        <authorList>
            <consortium name="The Broad Institute Genomics Platform"/>
            <consortium name="The Broad Institute Genome Sequencing Center for Infectious Disease"/>
            <person name="Wu L."/>
            <person name="Ma J."/>
        </authorList>
    </citation>
    <scope>NUCLEOTIDE SEQUENCE [LARGE SCALE GENOMIC DNA]</scope>
    <source>
        <strain evidence="1 2">LMG 29247</strain>
    </source>
</reference>
<protein>
    <submittedName>
        <fullName evidence="1">Uncharacterized protein</fullName>
    </submittedName>
</protein>
<comment type="caution">
    <text evidence="1">The sequence shown here is derived from an EMBL/GenBank/DDBJ whole genome shotgun (WGS) entry which is preliminary data.</text>
</comment>
<dbReference type="Proteomes" id="UP001596383">
    <property type="component" value="Unassembled WGS sequence"/>
</dbReference>
<feature type="non-terminal residue" evidence="1">
    <location>
        <position position="1"/>
    </location>
</feature>
<name>A0ABD5T1U5_9EURY</name>
<keyword evidence="2" id="KW-1185">Reference proteome</keyword>
<organism evidence="1 2">
    <name type="scientific">Natrinema soli</name>
    <dbReference type="NCBI Taxonomy" id="1930624"/>
    <lineage>
        <taxon>Archaea</taxon>
        <taxon>Methanobacteriati</taxon>
        <taxon>Methanobacteriota</taxon>
        <taxon>Stenosarchaea group</taxon>
        <taxon>Halobacteria</taxon>
        <taxon>Halobacteriales</taxon>
        <taxon>Natrialbaceae</taxon>
        <taxon>Natrinema</taxon>
    </lineage>
</organism>
<dbReference type="RefSeq" id="WP_273742000.1">
    <property type="nucleotide sequence ID" value="NZ_JAQIVI010000723.1"/>
</dbReference>
<dbReference type="EMBL" id="JBHSWV010000723">
    <property type="protein sequence ID" value="MFC6769330.1"/>
    <property type="molecule type" value="Genomic_DNA"/>
</dbReference>
<dbReference type="AlphaFoldDB" id="A0ABD5T1U5"/>
<accession>A0ABD5T1U5</accession>
<gene>
    <name evidence="1" type="ORF">ACFQE6_31175</name>
</gene>